<dbReference type="Pfam" id="PF00440">
    <property type="entry name" value="TetR_N"/>
    <property type="match status" value="1"/>
</dbReference>
<dbReference type="Gene3D" id="1.10.357.10">
    <property type="entry name" value="Tetracycline Repressor, domain 2"/>
    <property type="match status" value="1"/>
</dbReference>
<organism evidence="6 7">
    <name type="scientific">Cryptosporangium arvum DSM 44712</name>
    <dbReference type="NCBI Taxonomy" id="927661"/>
    <lineage>
        <taxon>Bacteria</taxon>
        <taxon>Bacillati</taxon>
        <taxon>Actinomycetota</taxon>
        <taxon>Actinomycetes</taxon>
        <taxon>Cryptosporangiales</taxon>
        <taxon>Cryptosporangiaceae</taxon>
        <taxon>Cryptosporangium</taxon>
    </lineage>
</organism>
<dbReference type="SUPFAM" id="SSF46689">
    <property type="entry name" value="Homeodomain-like"/>
    <property type="match status" value="1"/>
</dbReference>
<evidence type="ECO:0000256" key="1">
    <source>
        <dbReference type="ARBA" id="ARBA00023015"/>
    </source>
</evidence>
<name>A0A010Z512_9ACTN</name>
<protein>
    <submittedName>
        <fullName evidence="6">Transcriptional regulator</fullName>
    </submittedName>
</protein>
<dbReference type="SUPFAM" id="SSF48498">
    <property type="entry name" value="Tetracyclin repressor-like, C-terminal domain"/>
    <property type="match status" value="1"/>
</dbReference>
<dbReference type="PROSITE" id="PS50977">
    <property type="entry name" value="HTH_TETR_2"/>
    <property type="match status" value="1"/>
</dbReference>
<evidence type="ECO:0000313" key="6">
    <source>
        <dbReference type="EMBL" id="EXG82438.1"/>
    </source>
</evidence>
<dbReference type="GO" id="GO:0003677">
    <property type="term" value="F:DNA binding"/>
    <property type="evidence" value="ECO:0007669"/>
    <property type="project" value="UniProtKB-UniRule"/>
</dbReference>
<keyword evidence="3" id="KW-0804">Transcription</keyword>
<evidence type="ECO:0000256" key="2">
    <source>
        <dbReference type="ARBA" id="ARBA00023125"/>
    </source>
</evidence>
<dbReference type="InterPro" id="IPR009057">
    <property type="entry name" value="Homeodomain-like_sf"/>
</dbReference>
<dbReference type="AlphaFoldDB" id="A0A010Z512"/>
<evidence type="ECO:0000256" key="3">
    <source>
        <dbReference type="ARBA" id="ARBA00023163"/>
    </source>
</evidence>
<accession>A0A010Z512</accession>
<dbReference type="PANTHER" id="PTHR47506:SF6">
    <property type="entry name" value="HTH-TYPE TRANSCRIPTIONAL REPRESSOR NEMR"/>
    <property type="match status" value="1"/>
</dbReference>
<feature type="domain" description="HTH tetR-type" evidence="5">
    <location>
        <begin position="4"/>
        <end position="64"/>
    </location>
</feature>
<dbReference type="InterPro" id="IPR001647">
    <property type="entry name" value="HTH_TetR"/>
</dbReference>
<proteinExistence type="predicted"/>
<keyword evidence="7" id="KW-1185">Reference proteome</keyword>
<evidence type="ECO:0000259" key="5">
    <source>
        <dbReference type="PROSITE" id="PS50977"/>
    </source>
</evidence>
<evidence type="ECO:0000313" key="7">
    <source>
        <dbReference type="Proteomes" id="UP000021053"/>
    </source>
</evidence>
<dbReference type="Gene3D" id="1.10.10.60">
    <property type="entry name" value="Homeodomain-like"/>
    <property type="match status" value="1"/>
</dbReference>
<gene>
    <name evidence="6" type="ORF">CryarDRAFT_3622</name>
</gene>
<comment type="caution">
    <text evidence="6">The sequence shown here is derived from an EMBL/GenBank/DDBJ whole genome shotgun (WGS) entry which is preliminary data.</text>
</comment>
<sequence length="193" mass="20552">MDALETRAAILRAAADIASVDGLEGLSIGRLATELSMSKSGVLGQFGSKEELQLETVRLVLANFVARVWEPARHLERGLPRLTGVCEAWARYAMAPGYPGGCCVATFSHEFDGRPGRVRDELAGGVRQWRATLVREITTAIGNGDLPPDLDPHQAAFTLDAIASGVGPARLLHGETDAGTWAAHAMRAALRTP</sequence>
<dbReference type="InterPro" id="IPR011075">
    <property type="entry name" value="TetR_C"/>
</dbReference>
<dbReference type="InterPro" id="IPR036271">
    <property type="entry name" value="Tet_transcr_reg_TetR-rel_C_sf"/>
</dbReference>
<feature type="DNA-binding region" description="H-T-H motif" evidence="4">
    <location>
        <begin position="27"/>
        <end position="46"/>
    </location>
</feature>
<dbReference type="Pfam" id="PF16925">
    <property type="entry name" value="TetR_C_13"/>
    <property type="match status" value="1"/>
</dbReference>
<keyword evidence="1" id="KW-0805">Transcription regulation</keyword>
<dbReference type="PANTHER" id="PTHR47506">
    <property type="entry name" value="TRANSCRIPTIONAL REGULATORY PROTEIN"/>
    <property type="match status" value="1"/>
</dbReference>
<keyword evidence="2 4" id="KW-0238">DNA-binding</keyword>
<dbReference type="PATRIC" id="fig|927661.3.peg.3583"/>
<dbReference type="Proteomes" id="UP000021053">
    <property type="component" value="Unassembled WGS sequence"/>
</dbReference>
<evidence type="ECO:0000256" key="4">
    <source>
        <dbReference type="PROSITE-ProRule" id="PRU00335"/>
    </source>
</evidence>
<dbReference type="EMBL" id="JFBT01000001">
    <property type="protein sequence ID" value="EXG82438.1"/>
    <property type="molecule type" value="Genomic_DNA"/>
</dbReference>
<dbReference type="HOGENOM" id="CLU_069356_4_1_11"/>
<reference evidence="6 7" key="1">
    <citation type="submission" date="2013-07" db="EMBL/GenBank/DDBJ databases">
        <authorList>
            <consortium name="DOE Joint Genome Institute"/>
            <person name="Eisen J."/>
            <person name="Huntemann M."/>
            <person name="Han J."/>
            <person name="Chen A."/>
            <person name="Kyrpides N."/>
            <person name="Mavromatis K."/>
            <person name="Markowitz V."/>
            <person name="Palaniappan K."/>
            <person name="Ivanova N."/>
            <person name="Schaumberg A."/>
            <person name="Pati A."/>
            <person name="Liolios K."/>
            <person name="Nordberg H.P."/>
            <person name="Cantor M.N."/>
            <person name="Hua S.X."/>
            <person name="Woyke T."/>
        </authorList>
    </citation>
    <scope>NUCLEOTIDE SEQUENCE [LARGE SCALE GENOMIC DNA]</scope>
    <source>
        <strain evidence="6 7">DSM 44712</strain>
    </source>
</reference>